<feature type="transmembrane region" description="Helical" evidence="1">
    <location>
        <begin position="200"/>
        <end position="219"/>
    </location>
</feature>
<accession>A0A157SBF0</accession>
<dbReference type="Pfam" id="PF03929">
    <property type="entry name" value="PepSY_TM"/>
    <property type="match status" value="1"/>
</dbReference>
<dbReference type="AlphaFoldDB" id="A0A157SBF0"/>
<feature type="transmembrane region" description="Helical" evidence="1">
    <location>
        <begin position="152"/>
        <end position="172"/>
    </location>
</feature>
<organism evidence="2 3">
    <name type="scientific">Bordetella ansorpii</name>
    <dbReference type="NCBI Taxonomy" id="288768"/>
    <lineage>
        <taxon>Bacteria</taxon>
        <taxon>Pseudomonadati</taxon>
        <taxon>Pseudomonadota</taxon>
        <taxon>Betaproteobacteria</taxon>
        <taxon>Burkholderiales</taxon>
        <taxon>Alcaligenaceae</taxon>
        <taxon>Bordetella</taxon>
    </lineage>
</organism>
<evidence type="ECO:0000256" key="1">
    <source>
        <dbReference type="SAM" id="Phobius"/>
    </source>
</evidence>
<dbReference type="STRING" id="288768.SAMEA3906486_01655"/>
<dbReference type="EMBL" id="FKIF01000002">
    <property type="protein sequence ID" value="SAI67684.1"/>
    <property type="molecule type" value="Genomic_DNA"/>
</dbReference>
<keyword evidence="1" id="KW-0472">Membrane</keyword>
<keyword evidence="2" id="KW-0560">Oxidoreductase</keyword>
<gene>
    <name evidence="2" type="ORF">SAMEA3906486_01655</name>
</gene>
<keyword evidence="1" id="KW-1133">Transmembrane helix</keyword>
<keyword evidence="3" id="KW-1185">Reference proteome</keyword>
<dbReference type="EC" id="1.8.1.2" evidence="2"/>
<dbReference type="Proteomes" id="UP000076848">
    <property type="component" value="Unassembled WGS sequence"/>
</dbReference>
<dbReference type="GO" id="GO:0004783">
    <property type="term" value="F:sulfite reductase (NADPH) activity"/>
    <property type="evidence" value="ECO:0007669"/>
    <property type="project" value="UniProtKB-EC"/>
</dbReference>
<dbReference type="OrthoDB" id="7238323at2"/>
<dbReference type="PANTHER" id="PTHR34219">
    <property type="entry name" value="IRON-REGULATED INNER MEMBRANE PROTEIN-RELATED"/>
    <property type="match status" value="1"/>
</dbReference>
<keyword evidence="1" id="KW-0812">Transmembrane</keyword>
<dbReference type="RefSeq" id="WP_066125525.1">
    <property type="nucleotide sequence ID" value="NZ_FKIF01000002.1"/>
</dbReference>
<proteinExistence type="predicted"/>
<sequence length="372" mass="40779">MQARLRVLWLTCHRWMALTLGWLLIVAGLTGALLAAARPLDEWLHPRYFVAYGATADSNIPRAGAGPGFVSLDEVRQSIQAAFGSDIAMTIRPPRAPHETLQVLVRGAWRGTVYIDPASGVEQGRRGEGEGFVNTLFRLHSALLMDTTGKALLAWAALTYLLLLIIGLVLWWPKHWPPRLRIELRKGLLRGLFDVHRTGGAVLGLVLAVSVATGAFMAWRPIGGWINAWVGSTPVAMPVLHGDPAPSLPLDTLVARAQAVYPDGRVGYVMLAAQPNRPVRIRMRLADEPHPNGVSTIWMDPRDGAILSAQRWSELDTAGRLNAFIYPLHTGELGGVPLRIVTGLAGLVLGVLGISGAWLWWRRRQLRRPWPG</sequence>
<name>A0A157SBF0_9BORD</name>
<dbReference type="InterPro" id="IPR005625">
    <property type="entry name" value="PepSY-ass_TM"/>
</dbReference>
<protein>
    <submittedName>
        <fullName evidence="2">Sulfite reductase</fullName>
        <ecNumber evidence="2">1.8.1.2</ecNumber>
    </submittedName>
</protein>
<evidence type="ECO:0000313" key="3">
    <source>
        <dbReference type="Proteomes" id="UP000076848"/>
    </source>
</evidence>
<reference evidence="2 3" key="1">
    <citation type="submission" date="2016-04" db="EMBL/GenBank/DDBJ databases">
        <authorList>
            <consortium name="Pathogen Informatics"/>
        </authorList>
    </citation>
    <scope>NUCLEOTIDE SEQUENCE [LARGE SCALE GENOMIC DNA]</scope>
    <source>
        <strain evidence="2 3">H050680373</strain>
    </source>
</reference>
<dbReference type="PANTHER" id="PTHR34219:SF3">
    <property type="entry name" value="BLL7967 PROTEIN"/>
    <property type="match status" value="1"/>
</dbReference>
<feature type="transmembrane region" description="Helical" evidence="1">
    <location>
        <begin position="340"/>
        <end position="361"/>
    </location>
</feature>
<evidence type="ECO:0000313" key="2">
    <source>
        <dbReference type="EMBL" id="SAI67684.1"/>
    </source>
</evidence>